<gene>
    <name evidence="2" type="ORF">BZL30_3275</name>
</gene>
<keyword evidence="1" id="KW-1133">Transmembrane helix</keyword>
<keyword evidence="1" id="KW-0812">Transmembrane</keyword>
<evidence type="ECO:0000313" key="2">
    <source>
        <dbReference type="EMBL" id="OOK75899.1"/>
    </source>
</evidence>
<dbReference type="Pfam" id="PF04332">
    <property type="entry name" value="DUF475"/>
    <property type="match status" value="1"/>
</dbReference>
<sequence>MIMLISVNHRLQLPEWITASIGVVFIAAAVTNSVLRNRRIAR</sequence>
<reference evidence="2 3" key="1">
    <citation type="submission" date="2017-02" db="EMBL/GenBank/DDBJ databases">
        <title>Complete genome sequences of Mycobacterium kansasii strains isolated from rhesus macaques.</title>
        <authorList>
            <person name="Panda A."/>
            <person name="Nagaraj S."/>
            <person name="Zhao X."/>
            <person name="Tettelin H."/>
            <person name="Detolla L.J."/>
        </authorList>
    </citation>
    <scope>NUCLEOTIDE SEQUENCE [LARGE SCALE GENOMIC DNA]</scope>
    <source>
        <strain evidence="2 3">11-3813</strain>
    </source>
</reference>
<accession>A0A1V3X9J7</accession>
<dbReference type="EMBL" id="MVBM01000003">
    <property type="protein sequence ID" value="OOK75899.1"/>
    <property type="molecule type" value="Genomic_DNA"/>
</dbReference>
<dbReference type="AlphaFoldDB" id="A0A1V3X9J7"/>
<dbReference type="InterPro" id="IPR007427">
    <property type="entry name" value="DUF475"/>
</dbReference>
<evidence type="ECO:0000313" key="3">
    <source>
        <dbReference type="Proteomes" id="UP000189229"/>
    </source>
</evidence>
<name>A0A1V3X9J7_MYCKA</name>
<comment type="caution">
    <text evidence="2">The sequence shown here is derived from an EMBL/GenBank/DDBJ whole genome shotgun (WGS) entry which is preliminary data.</text>
</comment>
<proteinExistence type="predicted"/>
<dbReference type="Proteomes" id="UP000189229">
    <property type="component" value="Unassembled WGS sequence"/>
</dbReference>
<organism evidence="2 3">
    <name type="scientific">Mycobacterium kansasii</name>
    <dbReference type="NCBI Taxonomy" id="1768"/>
    <lineage>
        <taxon>Bacteria</taxon>
        <taxon>Bacillati</taxon>
        <taxon>Actinomycetota</taxon>
        <taxon>Actinomycetes</taxon>
        <taxon>Mycobacteriales</taxon>
        <taxon>Mycobacteriaceae</taxon>
        <taxon>Mycobacterium</taxon>
    </lineage>
</organism>
<protein>
    <submittedName>
        <fullName evidence="2">Uncharacterized protein</fullName>
    </submittedName>
</protein>
<feature type="transmembrane region" description="Helical" evidence="1">
    <location>
        <begin position="16"/>
        <end position="35"/>
    </location>
</feature>
<evidence type="ECO:0000256" key="1">
    <source>
        <dbReference type="SAM" id="Phobius"/>
    </source>
</evidence>
<keyword evidence="1" id="KW-0472">Membrane</keyword>